<feature type="active site" description="Nucleophile" evidence="4">
    <location>
        <position position="175"/>
    </location>
</feature>
<dbReference type="Pfam" id="PF06441">
    <property type="entry name" value="EHN"/>
    <property type="match status" value="1"/>
</dbReference>
<gene>
    <name evidence="6" type="ORF">HHL21_07840</name>
</gene>
<dbReference type="Gene3D" id="3.40.50.1820">
    <property type="entry name" value="alpha/beta hydrolase"/>
    <property type="match status" value="1"/>
</dbReference>
<comment type="similarity">
    <text evidence="1">Belongs to the peptidase S33 family.</text>
</comment>
<feature type="active site" description="Proton acceptor" evidence="4">
    <location>
        <position position="362"/>
    </location>
</feature>
<protein>
    <submittedName>
        <fullName evidence="6">Epoxide hydrolase 1</fullName>
    </submittedName>
</protein>
<dbReference type="EMBL" id="JABBGG010000003">
    <property type="protein sequence ID" value="NML60994.1"/>
    <property type="molecule type" value="Genomic_DNA"/>
</dbReference>
<comment type="caution">
    <text evidence="6">The sequence shown here is derived from an EMBL/GenBank/DDBJ whole genome shotgun (WGS) entry which is preliminary data.</text>
</comment>
<keyword evidence="7" id="KW-1185">Reference proteome</keyword>
<dbReference type="InterPro" id="IPR016292">
    <property type="entry name" value="Epoxide_hydrolase"/>
</dbReference>
<dbReference type="InterPro" id="IPR029058">
    <property type="entry name" value="AB_hydrolase_fold"/>
</dbReference>
<evidence type="ECO:0000313" key="6">
    <source>
        <dbReference type="EMBL" id="NML60994.1"/>
    </source>
</evidence>
<accession>A0A848HIF8</accession>
<dbReference type="PANTHER" id="PTHR21661:SF35">
    <property type="entry name" value="EPOXIDE HYDROLASE"/>
    <property type="match status" value="1"/>
</dbReference>
<evidence type="ECO:0000256" key="4">
    <source>
        <dbReference type="PIRSR" id="PIRSR001112-1"/>
    </source>
</evidence>
<dbReference type="InterPro" id="IPR010497">
    <property type="entry name" value="Epoxide_hydro_N"/>
</dbReference>
<dbReference type="GO" id="GO:0097176">
    <property type="term" value="P:epoxide metabolic process"/>
    <property type="evidence" value="ECO:0007669"/>
    <property type="project" value="TreeGrafter"/>
</dbReference>
<dbReference type="PANTHER" id="PTHR21661">
    <property type="entry name" value="EPOXIDE HYDROLASE 1-RELATED"/>
    <property type="match status" value="1"/>
</dbReference>
<dbReference type="Proteomes" id="UP000583752">
    <property type="component" value="Unassembled WGS sequence"/>
</dbReference>
<dbReference type="GO" id="GO:0004301">
    <property type="term" value="F:epoxide hydrolase activity"/>
    <property type="evidence" value="ECO:0007669"/>
    <property type="project" value="TreeGrafter"/>
</dbReference>
<keyword evidence="2" id="KW-0058">Aromatic hydrocarbons catabolism</keyword>
<dbReference type="InterPro" id="IPR000639">
    <property type="entry name" value="Epox_hydrolase-like"/>
</dbReference>
<feature type="domain" description="Epoxide hydrolase N-terminal" evidence="5">
    <location>
        <begin position="1"/>
        <end position="106"/>
    </location>
</feature>
<keyword evidence="3 6" id="KW-0378">Hydrolase</keyword>
<evidence type="ECO:0000256" key="2">
    <source>
        <dbReference type="ARBA" id="ARBA00022797"/>
    </source>
</evidence>
<evidence type="ECO:0000256" key="3">
    <source>
        <dbReference type="ARBA" id="ARBA00022801"/>
    </source>
</evidence>
<evidence type="ECO:0000313" key="7">
    <source>
        <dbReference type="Proteomes" id="UP000583752"/>
    </source>
</evidence>
<evidence type="ECO:0000256" key="1">
    <source>
        <dbReference type="ARBA" id="ARBA00010088"/>
    </source>
</evidence>
<evidence type="ECO:0000259" key="5">
    <source>
        <dbReference type="Pfam" id="PF06441"/>
    </source>
</evidence>
<reference evidence="6 7" key="1">
    <citation type="submission" date="2020-04" db="EMBL/GenBank/DDBJ databases">
        <title>Massilia sp. RP-1-19 isolated from soil.</title>
        <authorList>
            <person name="Dahal R.H."/>
        </authorList>
    </citation>
    <scope>NUCLEOTIDE SEQUENCE [LARGE SCALE GENOMIC DNA]</scope>
    <source>
        <strain evidence="6 7">RP-1-19</strain>
    </source>
</reference>
<dbReference type="SUPFAM" id="SSF53474">
    <property type="entry name" value="alpha/beta-Hydrolases"/>
    <property type="match status" value="1"/>
</dbReference>
<dbReference type="RefSeq" id="WP_169464691.1">
    <property type="nucleotide sequence ID" value="NZ_JABBGG010000003.1"/>
</dbReference>
<name>A0A848HIF8_9BURK</name>
<sequence length="383" mass="43737">MEPFHLHVSNEVLNDLQTRLKLTRWVDDFANESWQYGTNTAYLRELVAYWTDGYDWRKHERAINTYPQFRTEIDDIPIHFIHVRGKGPNPKPLILTHGWPWTFWEYRKVIAPLSDPGAYGGDAADAFDVVVPSLPGYGFSTPLHKSGINFWRTSELWVKLMERLGYPRFAAHGADWGALIAADLGHRFPERMIGVHFPMTLPLDLFSGGLPAPEDYDPDEAAMAARLQAFFNGEAAYSSLQSTKPQTIAVGLNDSPAGLASWIIEKQRSWSDCGGNVETRFSKDDLLTTIMIYWVTQSYGTSARYYYEAAHHPWTPVHNRSPVVEAPVGVSVLPEEVCSAPRRWAQRYYNLQQLRHHPSGGHFGAWEEPQAMITDIRDFFRLR</sequence>
<organism evidence="6 7">
    <name type="scientific">Massilia polaris</name>
    <dbReference type="NCBI Taxonomy" id="2728846"/>
    <lineage>
        <taxon>Bacteria</taxon>
        <taxon>Pseudomonadati</taxon>
        <taxon>Pseudomonadota</taxon>
        <taxon>Betaproteobacteria</taxon>
        <taxon>Burkholderiales</taxon>
        <taxon>Oxalobacteraceae</taxon>
        <taxon>Telluria group</taxon>
        <taxon>Massilia</taxon>
    </lineage>
</organism>
<feature type="active site" description="Proton donor" evidence="4">
    <location>
        <position position="306"/>
    </location>
</feature>
<proteinExistence type="inferred from homology"/>
<dbReference type="PRINTS" id="PR00412">
    <property type="entry name" value="EPOXHYDRLASE"/>
</dbReference>
<dbReference type="AlphaFoldDB" id="A0A848HIF8"/>
<dbReference type="PIRSF" id="PIRSF001112">
    <property type="entry name" value="Epoxide_hydrolase"/>
    <property type="match status" value="1"/>
</dbReference>